<evidence type="ECO:0000256" key="2">
    <source>
        <dbReference type="ARBA" id="ARBA00022475"/>
    </source>
</evidence>
<organism evidence="11 12">
    <name type="scientific">Pseudomethylobacillus aquaticus</name>
    <dbReference type="NCBI Taxonomy" id="2676064"/>
    <lineage>
        <taxon>Bacteria</taxon>
        <taxon>Pseudomonadati</taxon>
        <taxon>Pseudomonadota</taxon>
        <taxon>Betaproteobacteria</taxon>
        <taxon>Nitrosomonadales</taxon>
        <taxon>Methylophilaceae</taxon>
        <taxon>Pseudomethylobacillus</taxon>
    </lineage>
</organism>
<dbReference type="AlphaFoldDB" id="A0A3N0UUA3"/>
<evidence type="ECO:0000256" key="5">
    <source>
        <dbReference type="ARBA" id="ARBA00022692"/>
    </source>
</evidence>
<protein>
    <recommendedName>
        <fullName evidence="9">Cell division protein FtsQ</fullName>
    </recommendedName>
</protein>
<dbReference type="InterPro" id="IPR013685">
    <property type="entry name" value="POTRA_FtsQ_type"/>
</dbReference>
<keyword evidence="6 9" id="KW-1133">Transmembrane helix</keyword>
<evidence type="ECO:0000313" key="11">
    <source>
        <dbReference type="EMBL" id="ROH84126.1"/>
    </source>
</evidence>
<dbReference type="EMBL" id="RJVP01000008">
    <property type="protein sequence ID" value="ROH84126.1"/>
    <property type="molecule type" value="Genomic_DNA"/>
</dbReference>
<comment type="caution">
    <text evidence="11">The sequence shown here is derived from an EMBL/GenBank/DDBJ whole genome shotgun (WGS) entry which is preliminary data.</text>
</comment>
<dbReference type="PROSITE" id="PS51779">
    <property type="entry name" value="POTRA"/>
    <property type="match status" value="1"/>
</dbReference>
<dbReference type="InterPro" id="IPR026579">
    <property type="entry name" value="FtsQ"/>
</dbReference>
<dbReference type="GO" id="GO:0005886">
    <property type="term" value="C:plasma membrane"/>
    <property type="evidence" value="ECO:0007669"/>
    <property type="project" value="UniProtKB-SubCell"/>
</dbReference>
<dbReference type="RefSeq" id="WP_123238272.1">
    <property type="nucleotide sequence ID" value="NZ_RJVP01000008.1"/>
</dbReference>
<keyword evidence="8 9" id="KW-0131">Cell cycle</keyword>
<evidence type="ECO:0000313" key="12">
    <source>
        <dbReference type="Proteomes" id="UP000275137"/>
    </source>
</evidence>
<dbReference type="Pfam" id="PF08478">
    <property type="entry name" value="POTRA_1"/>
    <property type="match status" value="1"/>
</dbReference>
<dbReference type="Proteomes" id="UP000275137">
    <property type="component" value="Unassembled WGS sequence"/>
</dbReference>
<comment type="function">
    <text evidence="9">Essential cell division protein. May link together the upstream cell division proteins, which are predominantly cytoplasmic, with the downstream cell division proteins, which are predominantly periplasmic. May control correct divisome assembly.</text>
</comment>
<dbReference type="InterPro" id="IPR005548">
    <property type="entry name" value="Cell_div_FtsQ/DivIB_C"/>
</dbReference>
<reference evidence="11 12" key="1">
    <citation type="submission" date="2018-10" db="EMBL/GenBank/DDBJ databases">
        <authorList>
            <person name="Chen W.-M."/>
        </authorList>
    </citation>
    <scope>NUCLEOTIDE SEQUENCE [LARGE SCALE GENOMIC DNA]</scope>
    <source>
        <strain evidence="11 12">H-5</strain>
    </source>
</reference>
<accession>A0A3N0UUA3</accession>
<comment type="subunit">
    <text evidence="9">Part of a complex composed of FtsB, FtsL and FtsQ.</text>
</comment>
<dbReference type="Pfam" id="PF03799">
    <property type="entry name" value="FtsQ_DivIB_C"/>
    <property type="match status" value="1"/>
</dbReference>
<gene>
    <name evidence="9" type="primary">ftsQ</name>
    <name evidence="11" type="ORF">ED236_12085</name>
</gene>
<dbReference type="GO" id="GO:0032153">
    <property type="term" value="C:cell division site"/>
    <property type="evidence" value="ECO:0007669"/>
    <property type="project" value="UniProtKB-UniRule"/>
</dbReference>
<evidence type="ECO:0000256" key="7">
    <source>
        <dbReference type="ARBA" id="ARBA00023136"/>
    </source>
</evidence>
<dbReference type="HAMAP" id="MF_00911">
    <property type="entry name" value="FtsQ_subfam"/>
    <property type="match status" value="1"/>
</dbReference>
<evidence type="ECO:0000256" key="3">
    <source>
        <dbReference type="ARBA" id="ARBA00022519"/>
    </source>
</evidence>
<evidence type="ECO:0000259" key="10">
    <source>
        <dbReference type="PROSITE" id="PS51779"/>
    </source>
</evidence>
<dbReference type="GO" id="GO:0090529">
    <property type="term" value="P:cell septum assembly"/>
    <property type="evidence" value="ECO:0007669"/>
    <property type="project" value="InterPro"/>
</dbReference>
<dbReference type="GO" id="GO:0043093">
    <property type="term" value="P:FtsZ-dependent cytokinesis"/>
    <property type="evidence" value="ECO:0007669"/>
    <property type="project" value="UniProtKB-UniRule"/>
</dbReference>
<dbReference type="PANTHER" id="PTHR35851:SF1">
    <property type="entry name" value="CELL DIVISION PROTEIN FTSQ"/>
    <property type="match status" value="1"/>
</dbReference>
<evidence type="ECO:0000256" key="8">
    <source>
        <dbReference type="ARBA" id="ARBA00023306"/>
    </source>
</evidence>
<evidence type="ECO:0000256" key="9">
    <source>
        <dbReference type="HAMAP-Rule" id="MF_00911"/>
    </source>
</evidence>
<feature type="domain" description="POTRA" evidence="10">
    <location>
        <begin position="37"/>
        <end position="106"/>
    </location>
</feature>
<dbReference type="Gene3D" id="3.10.20.310">
    <property type="entry name" value="membrane protein fhac"/>
    <property type="match status" value="1"/>
</dbReference>
<feature type="transmembrane region" description="Helical" evidence="9">
    <location>
        <begin position="12"/>
        <end position="32"/>
    </location>
</feature>
<comment type="similarity">
    <text evidence="9">Belongs to the FtsQ/DivIB family. FtsQ subfamily.</text>
</comment>
<keyword evidence="3 9" id="KW-0997">Cell inner membrane</keyword>
<keyword evidence="2 9" id="KW-1003">Cell membrane</keyword>
<dbReference type="InterPro" id="IPR045335">
    <property type="entry name" value="FtsQ_C_sf"/>
</dbReference>
<keyword evidence="7 9" id="KW-0472">Membrane</keyword>
<keyword evidence="5 9" id="KW-0812">Transmembrane</keyword>
<dbReference type="PANTHER" id="PTHR35851">
    <property type="entry name" value="CELL DIVISION PROTEIN FTSQ"/>
    <property type="match status" value="1"/>
</dbReference>
<evidence type="ECO:0000256" key="1">
    <source>
        <dbReference type="ARBA" id="ARBA00004370"/>
    </source>
</evidence>
<evidence type="ECO:0000256" key="6">
    <source>
        <dbReference type="ARBA" id="ARBA00022989"/>
    </source>
</evidence>
<proteinExistence type="inferred from homology"/>
<dbReference type="InterPro" id="IPR034746">
    <property type="entry name" value="POTRA"/>
</dbReference>
<keyword evidence="12" id="KW-1185">Reference proteome</keyword>
<dbReference type="Gene3D" id="3.40.50.11690">
    <property type="entry name" value="Cell division protein FtsQ/DivIB"/>
    <property type="match status" value="1"/>
</dbReference>
<comment type="subcellular location">
    <subcellularLocation>
        <location evidence="9">Cell inner membrane</location>
        <topology evidence="9">Single-pass type II membrane protein</topology>
    </subcellularLocation>
    <subcellularLocation>
        <location evidence="1">Membrane</location>
    </subcellularLocation>
    <text evidence="9">Localizes to the division septum.</text>
</comment>
<keyword evidence="4 9" id="KW-0132">Cell division</keyword>
<sequence length="245" mass="27940">MWDRPEILNPLANVLYALAALMLCYSAAQWVLRLPVFPLRLVEVDGELQHVTREQVALIAQRHLRGNFFTMDLRGARDAFRKLPWARDVSVRRRWPDKLEVRVEEHRELGRWGNLALVNTHGELFNAASGKDLPVFYGASSAVPQLATRYQQYQAVLDKAAMKIASVTLTPRQAWQVITEDGLQIELGRDETVQRLQRFTQVYQSTLPGVRLKYADLRYSNGFAVRKPASDARKSVPSKQQSNAV</sequence>
<name>A0A3N0UUA3_9PROT</name>
<evidence type="ECO:0000256" key="4">
    <source>
        <dbReference type="ARBA" id="ARBA00022618"/>
    </source>
</evidence>